<evidence type="ECO:0000256" key="1">
    <source>
        <dbReference type="SAM" id="Phobius"/>
    </source>
</evidence>
<dbReference type="CDD" id="cd01949">
    <property type="entry name" value="GGDEF"/>
    <property type="match status" value="1"/>
</dbReference>
<dbReference type="PROSITE" id="PS50887">
    <property type="entry name" value="GGDEF"/>
    <property type="match status" value="1"/>
</dbReference>
<dbReference type="PANTHER" id="PTHR33121">
    <property type="entry name" value="CYCLIC DI-GMP PHOSPHODIESTERASE PDEF"/>
    <property type="match status" value="1"/>
</dbReference>
<dbReference type="SMART" id="SM00267">
    <property type="entry name" value="GGDEF"/>
    <property type="match status" value="1"/>
</dbReference>
<dbReference type="Gene3D" id="3.20.20.450">
    <property type="entry name" value="EAL domain"/>
    <property type="match status" value="1"/>
</dbReference>
<dbReference type="Pfam" id="PF00563">
    <property type="entry name" value="EAL"/>
    <property type="match status" value="1"/>
</dbReference>
<dbReference type="AlphaFoldDB" id="A0A7M1AZB5"/>
<dbReference type="Proteomes" id="UP000593719">
    <property type="component" value="Chromosome"/>
</dbReference>
<keyword evidence="1" id="KW-0472">Membrane</keyword>
<dbReference type="InterPro" id="IPR029787">
    <property type="entry name" value="Nucleotide_cyclase"/>
</dbReference>
<keyword evidence="5" id="KW-1185">Reference proteome</keyword>
<evidence type="ECO:0000259" key="2">
    <source>
        <dbReference type="PROSITE" id="PS50883"/>
    </source>
</evidence>
<dbReference type="SUPFAM" id="SSF55073">
    <property type="entry name" value="Nucleotide cyclase"/>
    <property type="match status" value="1"/>
</dbReference>
<evidence type="ECO:0000313" key="5">
    <source>
        <dbReference type="Proteomes" id="UP000593719"/>
    </source>
</evidence>
<dbReference type="Pfam" id="PF00990">
    <property type="entry name" value="GGDEF"/>
    <property type="match status" value="1"/>
</dbReference>
<dbReference type="InterPro" id="IPR035919">
    <property type="entry name" value="EAL_sf"/>
</dbReference>
<accession>A0A7M1AZB5</accession>
<protein>
    <submittedName>
        <fullName evidence="4">EAL domain-containing protein</fullName>
    </submittedName>
</protein>
<dbReference type="InterPro" id="IPR000160">
    <property type="entry name" value="GGDEF_dom"/>
</dbReference>
<dbReference type="KEGG" id="ssei:FJR45_02325"/>
<dbReference type="InterPro" id="IPR001633">
    <property type="entry name" value="EAL_dom"/>
</dbReference>
<dbReference type="SUPFAM" id="SSF141868">
    <property type="entry name" value="EAL domain-like"/>
    <property type="match status" value="1"/>
</dbReference>
<keyword evidence="1" id="KW-1133">Transmembrane helix</keyword>
<sequence>MKEKKFKSLSFRIMSSIVITSFITIGGIFFAFEKINKHAFYNMELQKATLILKTIEPLIAVDMYLGIERQIDAKLEQLMQNKEILSVQIFQKGKLLYEKKSKNHYESLFVLKWDILKPNSRKKIGTIVLNYSNHNYEQLTQQYTHLLLKMLVILFLIFIFLGAYIENLLKPLRKIANILHGFTPEKKLKIEPIQEKNEISLIVSALNEMQERVFDYARKQKDINAYLAREVEKKTVELKRQLFIDDLTQLPNRKKLFYNIEHLDNDGALLILNIDDFKEINDFYGQIAGDYVLIEFAKKLQAFVEEEQNISVTRLSGDEFALCFRARPSHRTFMRIVNSLSKEIEQMVFHYEENEIYIRVTMGGTLQPNEMLEKADIALKVAKEQKKYFLLYDEKLKIERKYQENMEWVKKLKAAIKEERIVPFFQPIFDTRTKKAVSYECLIRLIETDGSVVSPYRFLDIAQKSKLYPQLTKIMLSKSCQYFQHRDTSFSVNLSINDILDAEMVHYIQKTVKKYGVSKKIVFEILETEGIENYEEVSAFIHKMKALGCKISIDDFGAGYSNFEHMLKLDVDYIKIDGSLIKNLETDVNAQIVVETVVDFAKKLNLVIVAEFVHNQAVFEIVKSLDIERVQGFYLGEPDKEILD</sequence>
<feature type="transmembrane region" description="Helical" evidence="1">
    <location>
        <begin position="146"/>
        <end position="165"/>
    </location>
</feature>
<dbReference type="InterPro" id="IPR043128">
    <property type="entry name" value="Rev_trsase/Diguanyl_cyclase"/>
</dbReference>
<dbReference type="PROSITE" id="PS50883">
    <property type="entry name" value="EAL"/>
    <property type="match status" value="1"/>
</dbReference>
<dbReference type="NCBIfam" id="TIGR00254">
    <property type="entry name" value="GGDEF"/>
    <property type="match status" value="1"/>
</dbReference>
<proteinExistence type="predicted"/>
<evidence type="ECO:0000259" key="3">
    <source>
        <dbReference type="PROSITE" id="PS50887"/>
    </source>
</evidence>
<dbReference type="Gene3D" id="3.30.70.270">
    <property type="match status" value="1"/>
</dbReference>
<evidence type="ECO:0000313" key="4">
    <source>
        <dbReference type="EMBL" id="QOP42847.1"/>
    </source>
</evidence>
<name>A0A7M1AZB5_9BACT</name>
<gene>
    <name evidence="4" type="ORF">FJR45_02325</name>
</gene>
<dbReference type="CDD" id="cd01948">
    <property type="entry name" value="EAL"/>
    <property type="match status" value="1"/>
</dbReference>
<dbReference type="RefSeq" id="WP_193151171.1">
    <property type="nucleotide sequence ID" value="NZ_CP041235.1"/>
</dbReference>
<dbReference type="SMART" id="SM00052">
    <property type="entry name" value="EAL"/>
    <property type="match status" value="1"/>
</dbReference>
<organism evidence="4 5">
    <name type="scientific">Sulfurimonas sediminis</name>
    <dbReference type="NCBI Taxonomy" id="2590020"/>
    <lineage>
        <taxon>Bacteria</taxon>
        <taxon>Pseudomonadati</taxon>
        <taxon>Campylobacterota</taxon>
        <taxon>Epsilonproteobacteria</taxon>
        <taxon>Campylobacterales</taxon>
        <taxon>Sulfurimonadaceae</taxon>
        <taxon>Sulfurimonas</taxon>
    </lineage>
</organism>
<dbReference type="PANTHER" id="PTHR33121:SF79">
    <property type="entry name" value="CYCLIC DI-GMP PHOSPHODIESTERASE PDED-RELATED"/>
    <property type="match status" value="1"/>
</dbReference>
<feature type="transmembrane region" description="Helical" evidence="1">
    <location>
        <begin position="12"/>
        <end position="32"/>
    </location>
</feature>
<dbReference type="GO" id="GO:0071111">
    <property type="term" value="F:cyclic-guanylate-specific phosphodiesterase activity"/>
    <property type="evidence" value="ECO:0007669"/>
    <property type="project" value="InterPro"/>
</dbReference>
<dbReference type="InterPro" id="IPR050706">
    <property type="entry name" value="Cyclic-di-GMP_PDE-like"/>
</dbReference>
<dbReference type="EMBL" id="CP041235">
    <property type="protein sequence ID" value="QOP42847.1"/>
    <property type="molecule type" value="Genomic_DNA"/>
</dbReference>
<feature type="domain" description="GGDEF" evidence="3">
    <location>
        <begin position="265"/>
        <end position="394"/>
    </location>
</feature>
<feature type="domain" description="EAL" evidence="2">
    <location>
        <begin position="405"/>
        <end position="644"/>
    </location>
</feature>
<keyword evidence="1" id="KW-0812">Transmembrane</keyword>
<reference evidence="4 5" key="1">
    <citation type="submission" date="2019-06" db="EMBL/GenBank/DDBJ databases">
        <title>Sulfurimonas gotlandica sp. nov., a chemoautotrophic and psychrotolerant epsilonproteobacterium isolated from a pelagic redoxcline, and an emended description of the genus Sulfurimonas.</title>
        <authorList>
            <person name="Wang S."/>
            <person name="Jiang L."/>
            <person name="Shao Z."/>
        </authorList>
    </citation>
    <scope>NUCLEOTIDE SEQUENCE [LARGE SCALE GENOMIC DNA]</scope>
    <source>
        <strain evidence="4 5">S2-6</strain>
    </source>
</reference>